<proteinExistence type="predicted"/>
<dbReference type="EMBL" id="GBXM01008474">
    <property type="protein sequence ID" value="JAI00104.1"/>
    <property type="molecule type" value="Transcribed_RNA"/>
</dbReference>
<evidence type="ECO:0000313" key="1">
    <source>
        <dbReference type="EMBL" id="JAI00104.1"/>
    </source>
</evidence>
<reference evidence="1" key="1">
    <citation type="submission" date="2014-11" db="EMBL/GenBank/DDBJ databases">
        <authorList>
            <person name="Amaro Gonzalez C."/>
        </authorList>
    </citation>
    <scope>NUCLEOTIDE SEQUENCE</scope>
</reference>
<dbReference type="AlphaFoldDB" id="A0A0E9XEI3"/>
<accession>A0A0E9XEI3</accession>
<sequence>MSQRSPDRHDKGIAYRVQAISISTSSLEGNHRGTLPPWLKASYQTNHIIAEVKTGTCTASNTVRALATSSVCDAIQTISCDWSNALCHLRLWL</sequence>
<name>A0A0E9XEI3_ANGAN</name>
<protein>
    <submittedName>
        <fullName evidence="1">Uncharacterized protein</fullName>
    </submittedName>
</protein>
<reference evidence="1" key="2">
    <citation type="journal article" date="2015" name="Fish Shellfish Immunol.">
        <title>Early steps in the European eel (Anguilla anguilla)-Vibrio vulnificus interaction in the gills: Role of the RtxA13 toxin.</title>
        <authorList>
            <person name="Callol A."/>
            <person name="Pajuelo D."/>
            <person name="Ebbesson L."/>
            <person name="Teles M."/>
            <person name="MacKenzie S."/>
            <person name="Amaro C."/>
        </authorList>
    </citation>
    <scope>NUCLEOTIDE SEQUENCE</scope>
</reference>
<organism evidence="1">
    <name type="scientific">Anguilla anguilla</name>
    <name type="common">European freshwater eel</name>
    <name type="synonym">Muraena anguilla</name>
    <dbReference type="NCBI Taxonomy" id="7936"/>
    <lineage>
        <taxon>Eukaryota</taxon>
        <taxon>Metazoa</taxon>
        <taxon>Chordata</taxon>
        <taxon>Craniata</taxon>
        <taxon>Vertebrata</taxon>
        <taxon>Euteleostomi</taxon>
        <taxon>Actinopterygii</taxon>
        <taxon>Neopterygii</taxon>
        <taxon>Teleostei</taxon>
        <taxon>Anguilliformes</taxon>
        <taxon>Anguillidae</taxon>
        <taxon>Anguilla</taxon>
    </lineage>
</organism>